<keyword evidence="4" id="KW-0788">Thiol protease</keyword>
<dbReference type="PANTHER" id="PTHR47053:SF1">
    <property type="entry name" value="MUREIN DD-ENDOPEPTIDASE MEPH-RELATED"/>
    <property type="match status" value="1"/>
</dbReference>
<organism evidence="6 7">
    <name type="scientific">Pseudohoeflea suaedae</name>
    <dbReference type="NCBI Taxonomy" id="877384"/>
    <lineage>
        <taxon>Bacteria</taxon>
        <taxon>Pseudomonadati</taxon>
        <taxon>Pseudomonadota</taxon>
        <taxon>Alphaproteobacteria</taxon>
        <taxon>Hyphomicrobiales</taxon>
        <taxon>Rhizobiaceae</taxon>
        <taxon>Pseudohoeflea</taxon>
    </lineage>
</organism>
<dbReference type="Pfam" id="PF18348">
    <property type="entry name" value="SH3_16"/>
    <property type="match status" value="1"/>
</dbReference>
<evidence type="ECO:0000256" key="4">
    <source>
        <dbReference type="ARBA" id="ARBA00022807"/>
    </source>
</evidence>
<dbReference type="SUPFAM" id="SSF54001">
    <property type="entry name" value="Cysteine proteinases"/>
    <property type="match status" value="1"/>
</dbReference>
<evidence type="ECO:0000313" key="7">
    <source>
        <dbReference type="Proteomes" id="UP000295131"/>
    </source>
</evidence>
<evidence type="ECO:0000256" key="3">
    <source>
        <dbReference type="ARBA" id="ARBA00022801"/>
    </source>
</evidence>
<dbReference type="Proteomes" id="UP000295131">
    <property type="component" value="Unassembled WGS sequence"/>
</dbReference>
<protein>
    <submittedName>
        <fullName evidence="6">Peptidase P60</fullName>
    </submittedName>
</protein>
<dbReference type="GO" id="GO:0006508">
    <property type="term" value="P:proteolysis"/>
    <property type="evidence" value="ECO:0007669"/>
    <property type="project" value="UniProtKB-KW"/>
</dbReference>
<dbReference type="AlphaFoldDB" id="A0A4R5PLV2"/>
<gene>
    <name evidence="6" type="ORF">E2A64_01995</name>
</gene>
<keyword evidence="2" id="KW-0645">Protease</keyword>
<dbReference type="EMBL" id="SMSI01000001">
    <property type="protein sequence ID" value="TDH37932.1"/>
    <property type="molecule type" value="Genomic_DNA"/>
</dbReference>
<dbReference type="RefSeq" id="WP_133282769.1">
    <property type="nucleotide sequence ID" value="NZ_SMSI01000001.1"/>
</dbReference>
<comment type="caution">
    <text evidence="6">The sequence shown here is derived from an EMBL/GenBank/DDBJ whole genome shotgun (WGS) entry which is preliminary data.</text>
</comment>
<evidence type="ECO:0000256" key="1">
    <source>
        <dbReference type="ARBA" id="ARBA00007074"/>
    </source>
</evidence>
<dbReference type="Pfam" id="PF00877">
    <property type="entry name" value="NLPC_P60"/>
    <property type="match status" value="1"/>
</dbReference>
<feature type="domain" description="NlpC/P60" evidence="5">
    <location>
        <begin position="163"/>
        <end position="289"/>
    </location>
</feature>
<evidence type="ECO:0000259" key="5">
    <source>
        <dbReference type="PROSITE" id="PS51935"/>
    </source>
</evidence>
<sequence length="289" mass="31243">MSDKLDRRLYAYRPDLAEEALRGKVEAERFVSGDPAHVIEPVIDIRPRPDLSAGIDSQAVYGETLRVLDRHEGWAWIKCDADDYVGYVSDAALAPGPGKATHEVAVPRTFLYPGPDLKFPITAALSISSRLNIVGNAVTRDTRYLLLESGEAVIAGHCRPLDAERPADPVAVAALFLETPYLWGGRSGFGIDCSGLVQIGFAMTGYSAPRDSDMQADRLGSAIDPERDGLQRGDLVFWKGHVGFIEDDGKTLLHASGGTMTVTREPLAGAIARIAALYGHPTGYRRVLA</sequence>
<evidence type="ECO:0000256" key="2">
    <source>
        <dbReference type="ARBA" id="ARBA00022670"/>
    </source>
</evidence>
<dbReference type="PANTHER" id="PTHR47053">
    <property type="entry name" value="MUREIN DD-ENDOPEPTIDASE MEPH-RELATED"/>
    <property type="match status" value="1"/>
</dbReference>
<keyword evidence="3" id="KW-0378">Hydrolase</keyword>
<comment type="similarity">
    <text evidence="1">Belongs to the peptidase C40 family.</text>
</comment>
<dbReference type="Gene3D" id="3.90.1720.10">
    <property type="entry name" value="endopeptidase domain like (from Nostoc punctiforme)"/>
    <property type="match status" value="1"/>
</dbReference>
<reference evidence="6 7" key="1">
    <citation type="journal article" date="2013" name="Int. J. Syst. Evol. Microbiol.">
        <title>Hoeflea suaedae sp. nov., an endophytic bacterium isolated from the root of the halophyte Suaeda maritima.</title>
        <authorList>
            <person name="Chung E.J."/>
            <person name="Park J.A."/>
            <person name="Pramanik P."/>
            <person name="Bibi F."/>
            <person name="Jeon C.O."/>
            <person name="Chung Y.R."/>
        </authorList>
    </citation>
    <scope>NUCLEOTIDE SEQUENCE [LARGE SCALE GENOMIC DNA]</scope>
    <source>
        <strain evidence="6 7">YC6898</strain>
    </source>
</reference>
<dbReference type="OrthoDB" id="9813368at2"/>
<dbReference type="Gene3D" id="2.30.30.40">
    <property type="entry name" value="SH3 Domains"/>
    <property type="match status" value="1"/>
</dbReference>
<keyword evidence="7" id="KW-1185">Reference proteome</keyword>
<evidence type="ECO:0000313" key="6">
    <source>
        <dbReference type="EMBL" id="TDH37932.1"/>
    </source>
</evidence>
<proteinExistence type="inferred from homology"/>
<dbReference type="PROSITE" id="PS51935">
    <property type="entry name" value="NLPC_P60"/>
    <property type="match status" value="1"/>
</dbReference>
<accession>A0A4R5PLV2</accession>
<dbReference type="InterPro" id="IPR000064">
    <property type="entry name" value="NLP_P60_dom"/>
</dbReference>
<name>A0A4R5PLV2_9HYPH</name>
<dbReference type="InterPro" id="IPR051202">
    <property type="entry name" value="Peptidase_C40"/>
</dbReference>
<dbReference type="InterPro" id="IPR038765">
    <property type="entry name" value="Papain-like_cys_pep_sf"/>
</dbReference>
<dbReference type="GO" id="GO:0008234">
    <property type="term" value="F:cysteine-type peptidase activity"/>
    <property type="evidence" value="ECO:0007669"/>
    <property type="project" value="UniProtKB-KW"/>
</dbReference>
<dbReference type="InterPro" id="IPR041382">
    <property type="entry name" value="SH3_16"/>
</dbReference>